<gene>
    <name evidence="3" type="ORF">GPM918_LOCUS19871</name>
    <name evidence="2" type="ORF">OVA965_LOCUS11551</name>
    <name evidence="5" type="ORF">SRO942_LOCUS19868</name>
    <name evidence="4" type="ORF">TMI583_LOCUS11552</name>
</gene>
<dbReference type="Proteomes" id="UP000663829">
    <property type="component" value="Unassembled WGS sequence"/>
</dbReference>
<dbReference type="AlphaFoldDB" id="A0A814QSZ6"/>
<keyword evidence="6" id="KW-1185">Reference proteome</keyword>
<dbReference type="EMBL" id="CAJNOK010004489">
    <property type="protein sequence ID" value="CAF0939273.1"/>
    <property type="molecule type" value="Genomic_DNA"/>
</dbReference>
<sequence length="136" mass="15230">MNYSLKLSFLATIILHIQVNALIRPQTTLNAVDILNRYQNTLDENNDSQQLAHGLLNVLINDQHASSFISPKAVEIALKSLENQLGHDYSEVFRKTIAFVNPPVVLSPELTSAIKHEIAEALDAFFEKNANANEQY</sequence>
<reference evidence="3" key="1">
    <citation type="submission" date="2021-02" db="EMBL/GenBank/DDBJ databases">
        <authorList>
            <person name="Nowell W R."/>
        </authorList>
    </citation>
    <scope>NUCLEOTIDE SEQUENCE</scope>
</reference>
<evidence type="ECO:0000256" key="1">
    <source>
        <dbReference type="SAM" id="SignalP"/>
    </source>
</evidence>
<feature type="signal peptide" evidence="1">
    <location>
        <begin position="1"/>
        <end position="21"/>
    </location>
</feature>
<evidence type="ECO:0000313" key="2">
    <source>
        <dbReference type="EMBL" id="CAF0939273.1"/>
    </source>
</evidence>
<dbReference type="EMBL" id="CAJOBA010004493">
    <property type="protein sequence ID" value="CAF3714636.1"/>
    <property type="molecule type" value="Genomic_DNA"/>
</dbReference>
<proteinExistence type="predicted"/>
<dbReference type="EMBL" id="CAJNOQ010006133">
    <property type="protein sequence ID" value="CAF1124687.1"/>
    <property type="molecule type" value="Genomic_DNA"/>
</dbReference>
<evidence type="ECO:0000313" key="3">
    <source>
        <dbReference type="EMBL" id="CAF1124687.1"/>
    </source>
</evidence>
<evidence type="ECO:0000313" key="6">
    <source>
        <dbReference type="Proteomes" id="UP000663829"/>
    </source>
</evidence>
<comment type="caution">
    <text evidence="3">The sequence shown here is derived from an EMBL/GenBank/DDBJ whole genome shotgun (WGS) entry which is preliminary data.</text>
</comment>
<dbReference type="Proteomes" id="UP000677228">
    <property type="component" value="Unassembled WGS sequence"/>
</dbReference>
<keyword evidence="1" id="KW-0732">Signal</keyword>
<protein>
    <submittedName>
        <fullName evidence="3">Uncharacterized protein</fullName>
    </submittedName>
</protein>
<evidence type="ECO:0000313" key="5">
    <source>
        <dbReference type="EMBL" id="CAF3888175.1"/>
    </source>
</evidence>
<organism evidence="3 6">
    <name type="scientific">Didymodactylos carnosus</name>
    <dbReference type="NCBI Taxonomy" id="1234261"/>
    <lineage>
        <taxon>Eukaryota</taxon>
        <taxon>Metazoa</taxon>
        <taxon>Spiralia</taxon>
        <taxon>Gnathifera</taxon>
        <taxon>Rotifera</taxon>
        <taxon>Eurotatoria</taxon>
        <taxon>Bdelloidea</taxon>
        <taxon>Philodinida</taxon>
        <taxon>Philodinidae</taxon>
        <taxon>Didymodactylos</taxon>
    </lineage>
</organism>
<accession>A0A814QSZ6</accession>
<dbReference type="Proteomes" id="UP000681722">
    <property type="component" value="Unassembled WGS sequence"/>
</dbReference>
<feature type="chain" id="PRO_5036225721" evidence="1">
    <location>
        <begin position="22"/>
        <end position="136"/>
    </location>
</feature>
<dbReference type="EMBL" id="CAJOBC010006133">
    <property type="protein sequence ID" value="CAF3888175.1"/>
    <property type="molecule type" value="Genomic_DNA"/>
</dbReference>
<evidence type="ECO:0000313" key="4">
    <source>
        <dbReference type="EMBL" id="CAF3714636.1"/>
    </source>
</evidence>
<name>A0A814QSZ6_9BILA</name>
<dbReference type="Proteomes" id="UP000682733">
    <property type="component" value="Unassembled WGS sequence"/>
</dbReference>